<evidence type="ECO:0000313" key="3">
    <source>
        <dbReference type="EMBL" id="AVQ32300.1"/>
    </source>
</evidence>
<evidence type="ECO:0000256" key="1">
    <source>
        <dbReference type="ARBA" id="ARBA00006484"/>
    </source>
</evidence>
<dbReference type="RefSeq" id="WP_005951621.1">
    <property type="nucleotide sequence ID" value="NZ_CP028103.1"/>
</dbReference>
<gene>
    <name evidence="3" type="ORF">C4N18_14110</name>
</gene>
<name>A0ABM6U7P4_FUSVA</name>
<protein>
    <submittedName>
        <fullName evidence="3">KR domain-containing protein</fullName>
    </submittedName>
</protein>
<accession>A0ABM6U7P4</accession>
<comment type="similarity">
    <text evidence="1">Belongs to the short-chain dehydrogenases/reductases (SDR) family.</text>
</comment>
<dbReference type="PRINTS" id="PR00081">
    <property type="entry name" value="GDHRDH"/>
</dbReference>
<evidence type="ECO:0000256" key="2">
    <source>
        <dbReference type="ARBA" id="ARBA00023002"/>
    </source>
</evidence>
<dbReference type="EMBL" id="CP028103">
    <property type="protein sequence ID" value="AVQ32300.1"/>
    <property type="molecule type" value="Genomic_DNA"/>
</dbReference>
<dbReference type="PANTHER" id="PTHR42901:SF1">
    <property type="entry name" value="ALCOHOL DEHYDROGENASE"/>
    <property type="match status" value="1"/>
</dbReference>
<organism evidence="3 4">
    <name type="scientific">Fusobacterium varium ATCC 27725</name>
    <dbReference type="NCBI Taxonomy" id="469618"/>
    <lineage>
        <taxon>Bacteria</taxon>
        <taxon>Fusobacteriati</taxon>
        <taxon>Fusobacteriota</taxon>
        <taxon>Fusobacteriia</taxon>
        <taxon>Fusobacteriales</taxon>
        <taxon>Fusobacteriaceae</taxon>
        <taxon>Fusobacterium</taxon>
    </lineage>
</organism>
<dbReference type="PANTHER" id="PTHR42901">
    <property type="entry name" value="ALCOHOL DEHYDROGENASE"/>
    <property type="match status" value="1"/>
</dbReference>
<keyword evidence="4" id="KW-1185">Reference proteome</keyword>
<evidence type="ECO:0000313" key="4">
    <source>
        <dbReference type="Proteomes" id="UP000241238"/>
    </source>
</evidence>
<dbReference type="Proteomes" id="UP000241238">
    <property type="component" value="Chromosome"/>
</dbReference>
<dbReference type="CDD" id="cd05233">
    <property type="entry name" value="SDR_c"/>
    <property type="match status" value="1"/>
</dbReference>
<reference evidence="4" key="1">
    <citation type="journal article" date="2018" name="MSphere">
        <title>Fusobacterium Genomics Using MinION and Illumina Sequencing Enables Genome Completion and Correction.</title>
        <authorList>
            <person name="Todd S.M."/>
            <person name="Settlage R.E."/>
            <person name="Lahmers K.K."/>
            <person name="Slade D.J."/>
        </authorList>
    </citation>
    <scope>NUCLEOTIDE SEQUENCE [LARGE SCALE GENOMIC DNA]</scope>
    <source>
        <strain evidence="4">ATCC 27725</strain>
    </source>
</reference>
<dbReference type="GeneID" id="77469137"/>
<dbReference type="Pfam" id="PF00106">
    <property type="entry name" value="adh_short"/>
    <property type="match status" value="1"/>
</dbReference>
<proteinExistence type="inferred from homology"/>
<dbReference type="Gene3D" id="3.40.50.720">
    <property type="entry name" value="NAD(P)-binding Rossmann-like Domain"/>
    <property type="match status" value="1"/>
</dbReference>
<keyword evidence="2" id="KW-0560">Oxidoreductase</keyword>
<dbReference type="InterPro" id="IPR002347">
    <property type="entry name" value="SDR_fam"/>
</dbReference>
<dbReference type="InterPro" id="IPR036291">
    <property type="entry name" value="NAD(P)-bd_dom_sf"/>
</dbReference>
<sequence length="246" mass="28023">MKVLITGATGGIGKALIDIFYRNGWEILAVGRNRNVLKELKGKYRDRLNTYYVDLGNEKSIDEFFKELEGEEINLLINGAGIGELGYFEDIPYENEKKMIDINIVAVIKFTKYFYNKIDGIINISSTAGFQCGGPLMSGYYATKSFVNSFTFGLMGEGGRTRLMLLCPGPTLTNFKGVDKELKGLSKFYTTTPEEVAEKCYFDYLRKKRISIPGKINKILYFFNKIMPVILQLKMIKKIQKKKIEK</sequence>
<dbReference type="SUPFAM" id="SSF51735">
    <property type="entry name" value="NAD(P)-binding Rossmann-fold domains"/>
    <property type="match status" value="1"/>
</dbReference>